<evidence type="ECO:0000256" key="6">
    <source>
        <dbReference type="ARBA" id="ARBA00022989"/>
    </source>
</evidence>
<dbReference type="Proteomes" id="UP000053433">
    <property type="component" value="Unassembled WGS sequence"/>
</dbReference>
<feature type="transmembrane region" description="Helical" evidence="12">
    <location>
        <begin position="310"/>
        <end position="333"/>
    </location>
</feature>
<feature type="transmembrane region" description="Helical" evidence="12">
    <location>
        <begin position="47"/>
        <end position="67"/>
    </location>
</feature>
<dbReference type="InterPro" id="IPR038377">
    <property type="entry name" value="Na/Glc_symporter_sf"/>
</dbReference>
<keyword evidence="8" id="KW-0406">Ion transport</keyword>
<protein>
    <submittedName>
        <fullName evidence="13">Na+:solute symporter</fullName>
    </submittedName>
</protein>
<keyword evidence="7" id="KW-0915">Sodium</keyword>
<evidence type="ECO:0000256" key="8">
    <source>
        <dbReference type="ARBA" id="ARBA00023065"/>
    </source>
</evidence>
<gene>
    <name evidence="13" type="ORF">ASJ35_16590</name>
    <name evidence="14" type="ORF">FYJ76_16825</name>
</gene>
<evidence type="ECO:0000256" key="3">
    <source>
        <dbReference type="ARBA" id="ARBA00022448"/>
    </source>
</evidence>
<feature type="transmembrane region" description="Helical" evidence="12">
    <location>
        <begin position="183"/>
        <end position="202"/>
    </location>
</feature>
<keyword evidence="6 12" id="KW-1133">Transmembrane helix</keyword>
<dbReference type="RefSeq" id="WP_040909723.1">
    <property type="nucleotide sequence ID" value="NZ_CAUBBA010000009.1"/>
</dbReference>
<sequence>MHWLDWVVVALFFVLVLWVGIRSGKNINSSTDFFVGGGKIPWWMSGISHHVSGYSGVVFVGYAGIAYAQGMSIYFWWAVNIALATALASVTIIPRWPRLRRALGIESPTEYLQMRYNRAAQLLIAISGIGSKLLDVAAKWTSIGILLHGFTGMPIWVGVIVSGLISLIYIAIGGILADLWTDFIQFIVQVIAGLALFIGVIMKLGDYGLSIFSVFSALPEANVSVFNAGRGQGSLSWTLLYFFVIFFSYSGGTWNLAARFISTSNAKEAKKAGLFSAALYLVWPFILFFPMWCGPLLFPGMDQATAEASLYATLTNTFLPVGMVGLVLASMFANTMTMCNSDANTISAVLTRDILPIFNPKILQASERKSLWYARITTIIFTALTVFVALFSDYFGGVTGLILTWFSALLGPTAIPLLLGLFPAFKYCDAKAAIISVLAGLGVFVLTKMGFTMEADIALIAPLAVSFVFYAGIGLINKYALKMQVKPEVEDLMVKLGKDE</sequence>
<evidence type="ECO:0000256" key="10">
    <source>
        <dbReference type="ARBA" id="ARBA00023201"/>
    </source>
</evidence>
<dbReference type="InterPro" id="IPR051163">
    <property type="entry name" value="Sodium:Solute_Symporter_SSF"/>
</dbReference>
<comment type="caution">
    <text evidence="13">The sequence shown here is derived from an EMBL/GenBank/DDBJ whole genome shotgun (WGS) entry which is preliminary data.</text>
</comment>
<proteinExistence type="inferred from homology"/>
<dbReference type="Gene3D" id="1.20.1730.10">
    <property type="entry name" value="Sodium/glucose cotransporter"/>
    <property type="match status" value="1"/>
</dbReference>
<feature type="transmembrane region" description="Helical" evidence="12">
    <location>
        <begin position="116"/>
        <end position="134"/>
    </location>
</feature>
<name>A0A0W7TM73_9FIRM</name>
<feature type="transmembrane region" description="Helical" evidence="12">
    <location>
        <begin position="403"/>
        <end position="425"/>
    </location>
</feature>
<dbReference type="CDD" id="cd11477">
    <property type="entry name" value="SLC5sbd_u1"/>
    <property type="match status" value="1"/>
</dbReference>
<keyword evidence="10" id="KW-0739">Sodium transport</keyword>
<evidence type="ECO:0000313" key="15">
    <source>
        <dbReference type="Proteomes" id="UP000053433"/>
    </source>
</evidence>
<evidence type="ECO:0000256" key="11">
    <source>
        <dbReference type="RuleBase" id="RU362091"/>
    </source>
</evidence>
<dbReference type="GO" id="GO:0006814">
    <property type="term" value="P:sodium ion transport"/>
    <property type="evidence" value="ECO:0007669"/>
    <property type="project" value="UniProtKB-KW"/>
</dbReference>
<dbReference type="Proteomes" id="UP000431913">
    <property type="component" value="Unassembled WGS sequence"/>
</dbReference>
<organism evidence="13 15">
    <name type="scientific">Ruthenibacterium lactatiformans</name>
    <dbReference type="NCBI Taxonomy" id="1550024"/>
    <lineage>
        <taxon>Bacteria</taxon>
        <taxon>Bacillati</taxon>
        <taxon>Bacillota</taxon>
        <taxon>Clostridia</taxon>
        <taxon>Eubacteriales</taxon>
        <taxon>Oscillospiraceae</taxon>
        <taxon>Ruthenibacterium</taxon>
    </lineage>
</organism>
<dbReference type="AlphaFoldDB" id="A0A0W7TM73"/>
<feature type="transmembrane region" description="Helical" evidence="12">
    <location>
        <begin position="235"/>
        <end position="257"/>
    </location>
</feature>
<feature type="transmembrane region" description="Helical" evidence="12">
    <location>
        <begin position="155"/>
        <end position="177"/>
    </location>
</feature>
<feature type="transmembrane region" description="Helical" evidence="12">
    <location>
        <begin position="432"/>
        <end position="451"/>
    </location>
</feature>
<dbReference type="PANTHER" id="PTHR42985">
    <property type="entry name" value="SODIUM-COUPLED MONOCARBOXYLATE TRANSPORTER"/>
    <property type="match status" value="1"/>
</dbReference>
<dbReference type="EMBL" id="LMUA01000036">
    <property type="protein sequence ID" value="KUE74930.1"/>
    <property type="molecule type" value="Genomic_DNA"/>
</dbReference>
<evidence type="ECO:0000256" key="5">
    <source>
        <dbReference type="ARBA" id="ARBA00022692"/>
    </source>
</evidence>
<evidence type="ECO:0000256" key="1">
    <source>
        <dbReference type="ARBA" id="ARBA00004651"/>
    </source>
</evidence>
<dbReference type="GO" id="GO:0005886">
    <property type="term" value="C:plasma membrane"/>
    <property type="evidence" value="ECO:0007669"/>
    <property type="project" value="UniProtKB-SubCell"/>
</dbReference>
<evidence type="ECO:0000313" key="13">
    <source>
        <dbReference type="EMBL" id="KUE74930.1"/>
    </source>
</evidence>
<keyword evidence="4" id="KW-1003">Cell membrane</keyword>
<feature type="transmembrane region" description="Helical" evidence="12">
    <location>
        <begin position="371"/>
        <end position="391"/>
    </location>
</feature>
<dbReference type="InterPro" id="IPR001734">
    <property type="entry name" value="Na/solute_symporter"/>
</dbReference>
<feature type="transmembrane region" description="Helical" evidence="12">
    <location>
        <begin position="278"/>
        <end position="298"/>
    </location>
</feature>
<comment type="subcellular location">
    <subcellularLocation>
        <location evidence="1">Cell membrane</location>
        <topology evidence="1">Multi-pass membrane protein</topology>
    </subcellularLocation>
</comment>
<dbReference type="GO" id="GO:0015293">
    <property type="term" value="F:symporter activity"/>
    <property type="evidence" value="ECO:0007669"/>
    <property type="project" value="TreeGrafter"/>
</dbReference>
<keyword evidence="5 12" id="KW-0812">Transmembrane</keyword>
<evidence type="ECO:0000256" key="9">
    <source>
        <dbReference type="ARBA" id="ARBA00023136"/>
    </source>
</evidence>
<dbReference type="PANTHER" id="PTHR42985:SF40">
    <property type="entry name" value="LD47995P-RELATED"/>
    <property type="match status" value="1"/>
</dbReference>
<accession>A0A0W7TM73</accession>
<dbReference type="PROSITE" id="PS50283">
    <property type="entry name" value="NA_SOLUT_SYMP_3"/>
    <property type="match status" value="1"/>
</dbReference>
<keyword evidence="9 12" id="KW-0472">Membrane</keyword>
<reference evidence="13 15" key="1">
    <citation type="submission" date="2015-10" db="EMBL/GenBank/DDBJ databases">
        <title>A novel member of the family Ruminococcaceae isolated from human faeces.</title>
        <authorList>
            <person name="Shkoporov A.N."/>
            <person name="Chaplin A.V."/>
            <person name="Motuzova O.V."/>
            <person name="Kafarskaia L.I."/>
            <person name="Efimov B.A."/>
        </authorList>
    </citation>
    <scope>NUCLEOTIDE SEQUENCE [LARGE SCALE GENOMIC DNA]</scope>
    <source>
        <strain evidence="13 15">668</strain>
    </source>
</reference>
<reference evidence="14 16" key="2">
    <citation type="submission" date="2019-08" db="EMBL/GenBank/DDBJ databases">
        <title>In-depth cultivation of the pig gut microbiome towards novel bacterial diversity and tailored functional studies.</title>
        <authorList>
            <person name="Wylensek D."/>
            <person name="Hitch T.C.A."/>
            <person name="Clavel T."/>
        </authorList>
    </citation>
    <scope>NUCLEOTIDE SEQUENCE [LARGE SCALE GENOMIC DNA]</scope>
    <source>
        <strain evidence="14 16">WCA3-601-WT-6J</strain>
    </source>
</reference>
<evidence type="ECO:0000256" key="4">
    <source>
        <dbReference type="ARBA" id="ARBA00022475"/>
    </source>
</evidence>
<evidence type="ECO:0000256" key="12">
    <source>
        <dbReference type="SAM" id="Phobius"/>
    </source>
</evidence>
<feature type="transmembrane region" description="Helical" evidence="12">
    <location>
        <begin position="457"/>
        <end position="476"/>
    </location>
</feature>
<evidence type="ECO:0000313" key="16">
    <source>
        <dbReference type="Proteomes" id="UP000431913"/>
    </source>
</evidence>
<evidence type="ECO:0000256" key="2">
    <source>
        <dbReference type="ARBA" id="ARBA00006434"/>
    </source>
</evidence>
<dbReference type="EMBL" id="VUNJ01000037">
    <property type="protein sequence ID" value="MST93576.1"/>
    <property type="molecule type" value="Genomic_DNA"/>
</dbReference>
<evidence type="ECO:0000256" key="7">
    <source>
        <dbReference type="ARBA" id="ARBA00023053"/>
    </source>
</evidence>
<keyword evidence="3" id="KW-0813">Transport</keyword>
<comment type="similarity">
    <text evidence="2 11">Belongs to the sodium:solute symporter (SSF) (TC 2.A.21) family.</text>
</comment>
<dbReference type="Pfam" id="PF00474">
    <property type="entry name" value="SSF"/>
    <property type="match status" value="1"/>
</dbReference>
<evidence type="ECO:0000313" key="14">
    <source>
        <dbReference type="EMBL" id="MST93576.1"/>
    </source>
</evidence>
<feature type="transmembrane region" description="Helical" evidence="12">
    <location>
        <begin position="74"/>
        <end position="96"/>
    </location>
</feature>